<evidence type="ECO:0000313" key="2">
    <source>
        <dbReference type="Proteomes" id="UP000265520"/>
    </source>
</evidence>
<proteinExistence type="predicted"/>
<feature type="non-terminal residue" evidence="1">
    <location>
        <position position="1"/>
    </location>
</feature>
<keyword evidence="2" id="KW-1185">Reference proteome</keyword>
<dbReference type="Proteomes" id="UP000265520">
    <property type="component" value="Unassembled WGS sequence"/>
</dbReference>
<dbReference type="AlphaFoldDB" id="A0A392TV75"/>
<name>A0A392TV75_9FABA</name>
<protein>
    <submittedName>
        <fullName evidence="1">Uncharacterized protein</fullName>
    </submittedName>
</protein>
<reference evidence="1 2" key="1">
    <citation type="journal article" date="2018" name="Front. Plant Sci.">
        <title>Red Clover (Trifolium pratense) and Zigzag Clover (T. medium) - A Picture of Genomic Similarities and Differences.</title>
        <authorList>
            <person name="Dluhosova J."/>
            <person name="Istvanek J."/>
            <person name="Nedelnik J."/>
            <person name="Repkova J."/>
        </authorList>
    </citation>
    <scope>NUCLEOTIDE SEQUENCE [LARGE SCALE GENOMIC DNA]</scope>
    <source>
        <strain evidence="2">cv. 10/8</strain>
        <tissue evidence="1">Leaf</tissue>
    </source>
</reference>
<organism evidence="1 2">
    <name type="scientific">Trifolium medium</name>
    <dbReference type="NCBI Taxonomy" id="97028"/>
    <lineage>
        <taxon>Eukaryota</taxon>
        <taxon>Viridiplantae</taxon>
        <taxon>Streptophyta</taxon>
        <taxon>Embryophyta</taxon>
        <taxon>Tracheophyta</taxon>
        <taxon>Spermatophyta</taxon>
        <taxon>Magnoliopsida</taxon>
        <taxon>eudicotyledons</taxon>
        <taxon>Gunneridae</taxon>
        <taxon>Pentapetalae</taxon>
        <taxon>rosids</taxon>
        <taxon>fabids</taxon>
        <taxon>Fabales</taxon>
        <taxon>Fabaceae</taxon>
        <taxon>Papilionoideae</taxon>
        <taxon>50 kb inversion clade</taxon>
        <taxon>NPAAA clade</taxon>
        <taxon>Hologalegina</taxon>
        <taxon>IRL clade</taxon>
        <taxon>Trifolieae</taxon>
        <taxon>Trifolium</taxon>
    </lineage>
</organism>
<accession>A0A392TV75</accession>
<evidence type="ECO:0000313" key="1">
    <source>
        <dbReference type="EMBL" id="MCI63725.1"/>
    </source>
</evidence>
<comment type="caution">
    <text evidence="1">The sequence shown here is derived from an EMBL/GenBank/DDBJ whole genome shotgun (WGS) entry which is preliminary data.</text>
</comment>
<dbReference type="EMBL" id="LXQA010642440">
    <property type="protein sequence ID" value="MCI63725.1"/>
    <property type="molecule type" value="Genomic_DNA"/>
</dbReference>
<sequence length="32" mass="3489">PDLVLGWFLVLQPRSFFGDGAAAVLLIVLFTI</sequence>